<evidence type="ECO:0000313" key="3">
    <source>
        <dbReference type="Proteomes" id="UP001205531"/>
    </source>
</evidence>
<dbReference type="EMBL" id="JANDWZ010000033">
    <property type="protein sequence ID" value="MCP9565397.1"/>
    <property type="molecule type" value="Genomic_DNA"/>
</dbReference>
<name>A0AAW5ILA8_9BACT</name>
<dbReference type="AlphaFoldDB" id="A0AAW5ILA8"/>
<gene>
    <name evidence="2" type="ORF">NNC64_12710</name>
</gene>
<sequence length="217" mass="25068">METIFLIFLIVLAAFNVWTIYFYNKLLLEVANDKEKEKKPLIDPMALVGKSLFKVSQLRKKEETEQKQTESISVSDNDVTFDDSPKSTARISDEQLDDVFTNVRIEDIGVKYSDNKKDSDVPQAKGSSFEEIDAAVNTIKAPKATDKEKRHAGKVFHEMDGNQFYEKFMENSEECKKNIHDYVTFYLQTHKIVEISKPKKEFKVSDSIEDFNILDFV</sequence>
<protein>
    <recommendedName>
        <fullName evidence="4">ATP synthase F0 subunit 8</fullName>
    </recommendedName>
</protein>
<dbReference type="Proteomes" id="UP001205531">
    <property type="component" value="Unassembled WGS sequence"/>
</dbReference>
<dbReference type="RefSeq" id="WP_254953483.1">
    <property type="nucleotide sequence ID" value="NZ_JANDWY010000029.1"/>
</dbReference>
<evidence type="ECO:0000256" key="1">
    <source>
        <dbReference type="SAM" id="MobiDB-lite"/>
    </source>
</evidence>
<reference evidence="2" key="1">
    <citation type="submission" date="2022-07" db="EMBL/GenBank/DDBJ databases">
        <title>Prevotella copri.</title>
        <authorList>
            <person name="Yang C."/>
        </authorList>
    </citation>
    <scope>NUCLEOTIDE SEQUENCE</scope>
    <source>
        <strain evidence="2">HF2107</strain>
    </source>
</reference>
<proteinExistence type="predicted"/>
<organism evidence="2 3">
    <name type="scientific">Segatella copri</name>
    <dbReference type="NCBI Taxonomy" id="165179"/>
    <lineage>
        <taxon>Bacteria</taxon>
        <taxon>Pseudomonadati</taxon>
        <taxon>Bacteroidota</taxon>
        <taxon>Bacteroidia</taxon>
        <taxon>Bacteroidales</taxon>
        <taxon>Prevotellaceae</taxon>
        <taxon>Segatella</taxon>
    </lineage>
</organism>
<comment type="caution">
    <text evidence="2">The sequence shown here is derived from an EMBL/GenBank/DDBJ whole genome shotgun (WGS) entry which is preliminary data.</text>
</comment>
<accession>A0AAW5ILA8</accession>
<feature type="region of interest" description="Disordered" evidence="1">
    <location>
        <begin position="64"/>
        <end position="87"/>
    </location>
</feature>
<evidence type="ECO:0008006" key="4">
    <source>
        <dbReference type="Google" id="ProtNLM"/>
    </source>
</evidence>
<evidence type="ECO:0000313" key="2">
    <source>
        <dbReference type="EMBL" id="MCP9565397.1"/>
    </source>
</evidence>